<dbReference type="Pfam" id="PF11133">
    <property type="entry name" value="Phage_head_fibr"/>
    <property type="match status" value="1"/>
</dbReference>
<comment type="subcellular location">
    <subcellularLocation>
        <location evidence="1">Virion</location>
    </subcellularLocation>
</comment>
<accession>A0A6N4TMD7</accession>
<dbReference type="RefSeq" id="WP_163052566.1">
    <property type="nucleotide sequence ID" value="NZ_AP019695.1"/>
</dbReference>
<name>A0A6N4TMD7_9FIRM</name>
<evidence type="ECO:0000256" key="1">
    <source>
        <dbReference type="ARBA" id="ARBA00004328"/>
    </source>
</evidence>
<gene>
    <name evidence="3" type="ORF">Aargi30884_27900</name>
</gene>
<protein>
    <recommendedName>
        <fullName evidence="5">Head fiber protein</fullName>
    </recommendedName>
</protein>
<evidence type="ECO:0000313" key="3">
    <source>
        <dbReference type="EMBL" id="BBK23887.1"/>
    </source>
</evidence>
<dbReference type="InterPro" id="IPR022741">
    <property type="entry name" value="Phage_B103_Gp8"/>
</dbReference>
<dbReference type="Gene3D" id="6.10.140.1630">
    <property type="match status" value="1"/>
</dbReference>
<dbReference type="Proteomes" id="UP000464754">
    <property type="component" value="Chromosome"/>
</dbReference>
<evidence type="ECO:0000313" key="4">
    <source>
        <dbReference type="Proteomes" id="UP000464754"/>
    </source>
</evidence>
<dbReference type="EMBL" id="AP019695">
    <property type="protein sequence ID" value="BBK23887.1"/>
    <property type="molecule type" value="Genomic_DNA"/>
</dbReference>
<keyword evidence="4" id="KW-1185">Reference proteome</keyword>
<evidence type="ECO:0000256" key="2">
    <source>
        <dbReference type="ARBA" id="ARBA00022581"/>
    </source>
</evidence>
<organism evidence="3 4">
    <name type="scientific">Amedibacterium intestinale</name>
    <dbReference type="NCBI Taxonomy" id="2583452"/>
    <lineage>
        <taxon>Bacteria</taxon>
        <taxon>Bacillati</taxon>
        <taxon>Bacillota</taxon>
        <taxon>Erysipelotrichia</taxon>
        <taxon>Erysipelotrichales</taxon>
        <taxon>Erysipelotrichaceae</taxon>
        <taxon>Amedibacterium</taxon>
    </lineage>
</organism>
<reference evidence="4" key="1">
    <citation type="submission" date="2019-05" db="EMBL/GenBank/DDBJ databases">
        <title>Complete genome sequencing of Absiella argi strain JCM 30884.</title>
        <authorList>
            <person name="Sakamoto M."/>
            <person name="Murakami T."/>
            <person name="Mori H."/>
        </authorList>
    </citation>
    <scope>NUCLEOTIDE SEQUENCE [LARGE SCALE GENOMIC DNA]</scope>
    <source>
        <strain evidence="4">JCM 30884</strain>
    </source>
</reference>
<keyword evidence="2" id="KW-0945">Host-virus interaction</keyword>
<dbReference type="AlphaFoldDB" id="A0A6N4TMD7"/>
<proteinExistence type="predicted"/>
<dbReference type="KEGG" id="aarg:Aargi30884_27900"/>
<sequence length="111" mass="11213">MAKKEAKALEASAAALGAEPRAAKTWTKGELVSSTGMNALEQKAENALTTANDAKTKAEAACPKTQAATKTALGLVKQSALVPEAAGAQVTKEEFKALLDALKAAGIMASA</sequence>
<evidence type="ECO:0008006" key="5">
    <source>
        <dbReference type="Google" id="ProtNLM"/>
    </source>
</evidence>